<proteinExistence type="inferred from homology"/>
<dbReference type="PIRSF" id="PIRSF003073">
    <property type="entry name" value="DNAC_TnpB_IstB"/>
    <property type="match status" value="1"/>
</dbReference>
<dbReference type="Proteomes" id="UP001139263">
    <property type="component" value="Unassembled WGS sequence"/>
</dbReference>
<reference evidence="5" key="1">
    <citation type="submission" date="2022-03" db="EMBL/GenBank/DDBJ databases">
        <title>Draft Genome Sequence of Firmicute Strain S0AB, a Heterotrophic Iron/Sulfur-Oxidizing Extreme Acidophile.</title>
        <authorList>
            <person name="Vergara E."/>
            <person name="Pakostova E."/>
            <person name="Johnson D.B."/>
            <person name="Holmes D.S."/>
        </authorList>
    </citation>
    <scope>NUCLEOTIDE SEQUENCE</scope>
    <source>
        <strain evidence="5">S0AB</strain>
    </source>
</reference>
<evidence type="ECO:0000259" key="4">
    <source>
        <dbReference type="SMART" id="SM00382"/>
    </source>
</evidence>
<dbReference type="CDD" id="cd00009">
    <property type="entry name" value="AAA"/>
    <property type="match status" value="1"/>
</dbReference>
<dbReference type="Pfam" id="PF01695">
    <property type="entry name" value="IstB_IS21"/>
    <property type="match status" value="1"/>
</dbReference>
<dbReference type="AlphaFoldDB" id="A0A9X2AGA9"/>
<dbReference type="GO" id="GO:0006260">
    <property type="term" value="P:DNA replication"/>
    <property type="evidence" value="ECO:0007669"/>
    <property type="project" value="TreeGrafter"/>
</dbReference>
<dbReference type="InterPro" id="IPR002611">
    <property type="entry name" value="IstB_ATP-bd"/>
</dbReference>
<dbReference type="SMART" id="SM00382">
    <property type="entry name" value="AAA"/>
    <property type="match status" value="1"/>
</dbReference>
<dbReference type="Gene3D" id="3.40.50.300">
    <property type="entry name" value="P-loop containing nucleotide triphosphate hydrolases"/>
    <property type="match status" value="1"/>
</dbReference>
<evidence type="ECO:0000313" key="5">
    <source>
        <dbReference type="EMBL" id="MCI0184871.1"/>
    </source>
</evidence>
<dbReference type="InterPro" id="IPR047661">
    <property type="entry name" value="IstB"/>
</dbReference>
<organism evidence="5 6">
    <name type="scientific">Sulfoacidibacillus ferrooxidans</name>
    <dbReference type="NCBI Taxonomy" id="2005001"/>
    <lineage>
        <taxon>Bacteria</taxon>
        <taxon>Bacillati</taxon>
        <taxon>Bacillota</taxon>
        <taxon>Bacilli</taxon>
        <taxon>Bacillales</taxon>
        <taxon>Alicyclobacillaceae</taxon>
        <taxon>Sulfoacidibacillus</taxon>
    </lineage>
</organism>
<evidence type="ECO:0000256" key="2">
    <source>
        <dbReference type="ARBA" id="ARBA00022741"/>
    </source>
</evidence>
<name>A0A9X2AGA9_9BACL</name>
<dbReference type="InterPro" id="IPR027417">
    <property type="entry name" value="P-loop_NTPase"/>
</dbReference>
<accession>A0A9X2AGA9</accession>
<evidence type="ECO:0000256" key="1">
    <source>
        <dbReference type="ARBA" id="ARBA00008059"/>
    </source>
</evidence>
<feature type="domain" description="AAA+ ATPase" evidence="4">
    <location>
        <begin position="103"/>
        <end position="235"/>
    </location>
</feature>
<evidence type="ECO:0000313" key="6">
    <source>
        <dbReference type="Proteomes" id="UP001139263"/>
    </source>
</evidence>
<comment type="caution">
    <text evidence="5">The sequence shown here is derived from an EMBL/GenBank/DDBJ whole genome shotgun (WGS) entry which is preliminary data.</text>
</comment>
<comment type="similarity">
    <text evidence="1">Belongs to the IS21/IS1162 putative ATP-binding protein family.</text>
</comment>
<dbReference type="EMBL" id="JALBUF010000032">
    <property type="protein sequence ID" value="MCI0184871.1"/>
    <property type="molecule type" value="Genomic_DNA"/>
</dbReference>
<dbReference type="PRINTS" id="PR00300">
    <property type="entry name" value="CLPPROTEASEA"/>
</dbReference>
<keyword evidence="3 5" id="KW-0067">ATP-binding</keyword>
<dbReference type="InterPro" id="IPR028350">
    <property type="entry name" value="DNAC/IstB-like"/>
</dbReference>
<dbReference type="GO" id="GO:0005524">
    <property type="term" value="F:ATP binding"/>
    <property type="evidence" value="ECO:0007669"/>
    <property type="project" value="UniProtKB-KW"/>
</dbReference>
<dbReference type="NCBIfam" id="NF038214">
    <property type="entry name" value="IS21_help_AAA"/>
    <property type="match status" value="1"/>
</dbReference>
<evidence type="ECO:0000256" key="3">
    <source>
        <dbReference type="ARBA" id="ARBA00022840"/>
    </source>
</evidence>
<protein>
    <submittedName>
        <fullName evidence="5">Insertion sequence IS5376 putative ATP-binding protein</fullName>
    </submittedName>
</protein>
<gene>
    <name evidence="5" type="ORF">MM817_03168</name>
</gene>
<dbReference type="PANTHER" id="PTHR30050">
    <property type="entry name" value="CHROMOSOMAL REPLICATION INITIATOR PROTEIN DNAA"/>
    <property type="match status" value="1"/>
</dbReference>
<dbReference type="InterPro" id="IPR003593">
    <property type="entry name" value="AAA+_ATPase"/>
</dbReference>
<sequence length="253" mass="29437">MMSTTTSYQQLVRNLEYLKLKQMVIHVNEVIDLSIQNQMSFMDTLVKLSNYEIDVREQNMIHAMVKVGAFPHRKELVDFDFAFQPSVNKQQMQDFASLRFIEGNENIVFLGPSGVGKTHLATSIGIAAAKKRISTYFIKCHDLIQNLKRAMLENRLEARLKHYTKYKLLIIDEIGYLPIEPEDAKLFFQLIDMRYEKRSTILTTNVNFRAWDEVFREPKLANAILDRILHHATVVTIIGDSYRLKNHLAKDDD</sequence>
<keyword evidence="6" id="KW-1185">Reference proteome</keyword>
<dbReference type="InterPro" id="IPR001270">
    <property type="entry name" value="ClpA/B"/>
</dbReference>
<dbReference type="PANTHER" id="PTHR30050:SF4">
    <property type="entry name" value="ATP-BINDING PROTEIN RV3427C IN INSERTION SEQUENCE-RELATED"/>
    <property type="match status" value="1"/>
</dbReference>
<keyword evidence="2" id="KW-0547">Nucleotide-binding</keyword>
<dbReference type="SUPFAM" id="SSF52540">
    <property type="entry name" value="P-loop containing nucleoside triphosphate hydrolases"/>
    <property type="match status" value="1"/>
</dbReference>